<dbReference type="Gene3D" id="3.60.40.10">
    <property type="entry name" value="PPM-type phosphatase domain"/>
    <property type="match status" value="1"/>
</dbReference>
<reference evidence="11" key="1">
    <citation type="submission" date="2024-02" db="EMBL/GenBank/DDBJ databases">
        <authorList>
            <consortium name="ELIXIR-Norway"/>
            <consortium name="Elixir Norway"/>
        </authorList>
    </citation>
    <scope>NUCLEOTIDE SEQUENCE</scope>
</reference>
<dbReference type="SUPFAM" id="SSF81606">
    <property type="entry name" value="PP2C-like"/>
    <property type="match status" value="1"/>
</dbReference>
<dbReference type="PROSITE" id="PS51746">
    <property type="entry name" value="PPM_2"/>
    <property type="match status" value="1"/>
</dbReference>
<name>A0ABP0U8G6_9BRYO</name>
<keyword evidence="6" id="KW-0460">Magnesium</keyword>
<proteinExistence type="inferred from homology"/>
<dbReference type="SMART" id="SM00332">
    <property type="entry name" value="PP2Cc"/>
    <property type="match status" value="1"/>
</dbReference>
<keyword evidence="12" id="KW-1185">Reference proteome</keyword>
<evidence type="ECO:0000259" key="10">
    <source>
        <dbReference type="PROSITE" id="PS51746"/>
    </source>
</evidence>
<evidence type="ECO:0000256" key="9">
    <source>
        <dbReference type="RuleBase" id="RU003465"/>
    </source>
</evidence>
<dbReference type="Pfam" id="PF00481">
    <property type="entry name" value="PP2C"/>
    <property type="match status" value="1"/>
</dbReference>
<organism evidence="11 12">
    <name type="scientific">Sphagnum troendelagicum</name>
    <dbReference type="NCBI Taxonomy" id="128251"/>
    <lineage>
        <taxon>Eukaryota</taxon>
        <taxon>Viridiplantae</taxon>
        <taxon>Streptophyta</taxon>
        <taxon>Embryophyta</taxon>
        <taxon>Bryophyta</taxon>
        <taxon>Sphagnophytina</taxon>
        <taxon>Sphagnopsida</taxon>
        <taxon>Sphagnales</taxon>
        <taxon>Sphagnaceae</taxon>
        <taxon>Sphagnum</taxon>
    </lineage>
</organism>
<keyword evidence="8" id="KW-0464">Manganese</keyword>
<dbReference type="CDD" id="cd00143">
    <property type="entry name" value="PP2Cc"/>
    <property type="match status" value="1"/>
</dbReference>
<evidence type="ECO:0000256" key="6">
    <source>
        <dbReference type="ARBA" id="ARBA00022842"/>
    </source>
</evidence>
<evidence type="ECO:0000256" key="4">
    <source>
        <dbReference type="ARBA" id="ARBA00022723"/>
    </source>
</evidence>
<gene>
    <name evidence="11" type="ORF">CSSPTR1EN2_LOCUS12664</name>
</gene>
<evidence type="ECO:0000256" key="7">
    <source>
        <dbReference type="ARBA" id="ARBA00022912"/>
    </source>
</evidence>
<dbReference type="InterPro" id="IPR036457">
    <property type="entry name" value="PPM-type-like_dom_sf"/>
</dbReference>
<dbReference type="EC" id="3.1.3.16" evidence="3"/>
<evidence type="ECO:0000256" key="1">
    <source>
        <dbReference type="ARBA" id="ARBA00001936"/>
    </source>
</evidence>
<keyword evidence="7 9" id="KW-0904">Protein phosphatase</keyword>
<evidence type="ECO:0000256" key="3">
    <source>
        <dbReference type="ARBA" id="ARBA00013081"/>
    </source>
</evidence>
<evidence type="ECO:0000256" key="8">
    <source>
        <dbReference type="ARBA" id="ARBA00023211"/>
    </source>
</evidence>
<dbReference type="PANTHER" id="PTHR47992">
    <property type="entry name" value="PROTEIN PHOSPHATASE"/>
    <property type="match status" value="1"/>
</dbReference>
<keyword evidence="4" id="KW-0479">Metal-binding</keyword>
<comment type="cofactor">
    <cofactor evidence="1">
        <name>Mn(2+)</name>
        <dbReference type="ChEBI" id="CHEBI:29035"/>
    </cofactor>
</comment>
<dbReference type="EMBL" id="OZ019894">
    <property type="protein sequence ID" value="CAK9215303.1"/>
    <property type="molecule type" value="Genomic_DNA"/>
</dbReference>
<dbReference type="InterPro" id="IPR001932">
    <property type="entry name" value="PPM-type_phosphatase-like_dom"/>
</dbReference>
<dbReference type="Proteomes" id="UP001497512">
    <property type="component" value="Chromosome 2"/>
</dbReference>
<accession>A0ABP0U8G6</accession>
<evidence type="ECO:0000256" key="2">
    <source>
        <dbReference type="ARBA" id="ARBA00001946"/>
    </source>
</evidence>
<sequence>MENQTQEATAWAGGGQSRRLPVTFGYARVKGLRDHPIEDYHVARMQSFETNEIGLFAVYDGHAGTEVAAYLEQKLFDSILVHPDFAKDPKKSIIDVYLSTDERILDKGETQMAYRAGSTATTAFLLDKGRRLIVANVGDSRAVLSRNGCAIELSVDHEPQKPEERKMVESKGGEVSISAAGGVYRVDKRLAMSRAFGDYTIKEHLSVKPDIWDSSLTKEDDFFIVASDGLWKVMDNQEAVDHVQAQNSAEAAAKDLAATALKRGSRDDISCLVICFAHRDWTPVVSQN</sequence>
<comment type="similarity">
    <text evidence="9">Belongs to the PP2C family.</text>
</comment>
<dbReference type="InterPro" id="IPR015655">
    <property type="entry name" value="PP2C"/>
</dbReference>
<evidence type="ECO:0000313" key="11">
    <source>
        <dbReference type="EMBL" id="CAK9215303.1"/>
    </source>
</evidence>
<dbReference type="PROSITE" id="PS01032">
    <property type="entry name" value="PPM_1"/>
    <property type="match status" value="1"/>
</dbReference>
<evidence type="ECO:0000313" key="12">
    <source>
        <dbReference type="Proteomes" id="UP001497512"/>
    </source>
</evidence>
<protein>
    <recommendedName>
        <fullName evidence="3">protein-serine/threonine phosphatase</fullName>
        <ecNumber evidence="3">3.1.3.16</ecNumber>
    </recommendedName>
</protein>
<comment type="cofactor">
    <cofactor evidence="2">
        <name>Mg(2+)</name>
        <dbReference type="ChEBI" id="CHEBI:18420"/>
    </cofactor>
</comment>
<dbReference type="InterPro" id="IPR000222">
    <property type="entry name" value="PP2C_BS"/>
</dbReference>
<keyword evidence="5 9" id="KW-0378">Hydrolase</keyword>
<evidence type="ECO:0000256" key="5">
    <source>
        <dbReference type="ARBA" id="ARBA00022801"/>
    </source>
</evidence>
<feature type="domain" description="PPM-type phosphatase" evidence="10">
    <location>
        <begin position="23"/>
        <end position="276"/>
    </location>
</feature>